<keyword evidence="6" id="KW-1185">Reference proteome</keyword>
<dbReference type="GO" id="GO:0008794">
    <property type="term" value="F:arsenate reductase (glutaredoxin) activity"/>
    <property type="evidence" value="ECO:0007669"/>
    <property type="project" value="UniProtKB-UniRule"/>
</dbReference>
<dbReference type="EMBL" id="AP014648">
    <property type="protein sequence ID" value="BAQ16330.1"/>
    <property type="molecule type" value="Genomic_DNA"/>
</dbReference>
<dbReference type="Pfam" id="PF03960">
    <property type="entry name" value="ArsC"/>
    <property type="match status" value="1"/>
</dbReference>
<accession>A0A0A8K087</accession>
<comment type="similarity">
    <text evidence="1 3 4">Belongs to the ArsC family.</text>
</comment>
<comment type="catalytic activity">
    <reaction evidence="4">
        <text>[glutaredoxin]-dithiol + arsenate + glutathione + H(+) = glutathionyl-S-S-[glutaredoxin] + arsenite + H2O</text>
        <dbReference type="Rhea" id="RHEA:22016"/>
        <dbReference type="Rhea" id="RHEA-COMP:10729"/>
        <dbReference type="Rhea" id="RHEA-COMP:17668"/>
        <dbReference type="ChEBI" id="CHEBI:15377"/>
        <dbReference type="ChEBI" id="CHEBI:15378"/>
        <dbReference type="ChEBI" id="CHEBI:29242"/>
        <dbReference type="ChEBI" id="CHEBI:29950"/>
        <dbReference type="ChEBI" id="CHEBI:48597"/>
        <dbReference type="ChEBI" id="CHEBI:57925"/>
        <dbReference type="ChEBI" id="CHEBI:146199"/>
        <dbReference type="EC" id="1.20.4.1"/>
    </reaction>
</comment>
<dbReference type="KEGG" id="mcg:GL4_0869"/>
<name>A0A0A8K087_9HYPH</name>
<dbReference type="STRING" id="1384459.GL4_0869"/>
<proteinExistence type="inferred from homology"/>
<evidence type="ECO:0000256" key="2">
    <source>
        <dbReference type="ARBA" id="ARBA00023002"/>
    </source>
</evidence>
<dbReference type="RefSeq" id="WP_045364899.1">
    <property type="nucleotide sequence ID" value="NZ_AP014648.1"/>
</dbReference>
<dbReference type="Gene3D" id="3.40.30.10">
    <property type="entry name" value="Glutaredoxin"/>
    <property type="match status" value="1"/>
</dbReference>
<protein>
    <recommendedName>
        <fullName evidence="4">Arsenate reductase</fullName>
        <ecNumber evidence="4">1.20.4.1</ecNumber>
    </recommendedName>
</protein>
<evidence type="ECO:0000313" key="5">
    <source>
        <dbReference type="EMBL" id="BAQ16330.1"/>
    </source>
</evidence>
<dbReference type="AlphaFoldDB" id="A0A0A8K087"/>
<dbReference type="CDD" id="cd03034">
    <property type="entry name" value="ArsC_ArsC"/>
    <property type="match status" value="1"/>
</dbReference>
<dbReference type="NCBIfam" id="TIGR00014">
    <property type="entry name" value="arsC"/>
    <property type="match status" value="1"/>
</dbReference>
<reference evidence="5 6" key="1">
    <citation type="submission" date="2014-09" db="EMBL/GenBank/DDBJ databases">
        <title>Genome sequencing of Methyloceanibacter caenitepidi Gela4.</title>
        <authorList>
            <person name="Takeuchi M."/>
            <person name="Susumu S."/>
            <person name="Kamagata Y."/>
            <person name="Oshima K."/>
            <person name="Hattori M."/>
            <person name="Iwasaki W."/>
        </authorList>
    </citation>
    <scope>NUCLEOTIDE SEQUENCE [LARGE SCALE GENOMIC DNA]</scope>
    <source>
        <strain evidence="5 6">Gela4</strain>
    </source>
</reference>
<dbReference type="PANTHER" id="PTHR30041">
    <property type="entry name" value="ARSENATE REDUCTASE"/>
    <property type="match status" value="1"/>
</dbReference>
<dbReference type="EC" id="1.20.4.1" evidence="4"/>
<gene>
    <name evidence="5" type="ORF">GL4_0869</name>
</gene>
<dbReference type="PROSITE" id="PS51353">
    <property type="entry name" value="ARSC"/>
    <property type="match status" value="1"/>
</dbReference>
<sequence>MTVTIYHNPRCSKSRQTLALVEEQGIAPVIVEYLKTPPSAGDLKAILKKLGLKPQDIVRTKEARYAELGLKERNVADDELIALLADNPILIERPIVVAGNKAAIGRPPEKVLAIL</sequence>
<dbReference type="InterPro" id="IPR006660">
    <property type="entry name" value="Arsenate_reductase-like"/>
</dbReference>
<evidence type="ECO:0000256" key="3">
    <source>
        <dbReference type="PROSITE-ProRule" id="PRU01282"/>
    </source>
</evidence>
<evidence type="ECO:0000313" key="6">
    <source>
        <dbReference type="Proteomes" id="UP000031643"/>
    </source>
</evidence>
<keyword evidence="2 4" id="KW-0560">Oxidoreductase</keyword>
<dbReference type="InterPro" id="IPR036249">
    <property type="entry name" value="Thioredoxin-like_sf"/>
</dbReference>
<dbReference type="HOGENOM" id="CLU_116644_0_1_5"/>
<dbReference type="PANTHER" id="PTHR30041:SF4">
    <property type="entry name" value="ARSENATE REDUCTASE"/>
    <property type="match status" value="1"/>
</dbReference>
<dbReference type="Proteomes" id="UP000031643">
    <property type="component" value="Chromosome"/>
</dbReference>
<organism evidence="5 6">
    <name type="scientific">Methyloceanibacter caenitepidi</name>
    <dbReference type="NCBI Taxonomy" id="1384459"/>
    <lineage>
        <taxon>Bacteria</taxon>
        <taxon>Pseudomonadati</taxon>
        <taxon>Pseudomonadota</taxon>
        <taxon>Alphaproteobacteria</taxon>
        <taxon>Hyphomicrobiales</taxon>
        <taxon>Hyphomicrobiaceae</taxon>
        <taxon>Methyloceanibacter</taxon>
    </lineage>
</organism>
<evidence type="ECO:0000256" key="4">
    <source>
        <dbReference type="RuleBase" id="RU362029"/>
    </source>
</evidence>
<dbReference type="OrthoDB" id="9790554at2"/>
<evidence type="ECO:0000256" key="1">
    <source>
        <dbReference type="ARBA" id="ARBA00007198"/>
    </source>
</evidence>
<dbReference type="InterPro" id="IPR006659">
    <property type="entry name" value="Arsenate_reductase"/>
</dbReference>
<dbReference type="SUPFAM" id="SSF52833">
    <property type="entry name" value="Thioredoxin-like"/>
    <property type="match status" value="1"/>
</dbReference>